<dbReference type="Pfam" id="PF00795">
    <property type="entry name" value="CN_hydrolase"/>
    <property type="match status" value="1"/>
</dbReference>
<dbReference type="Pfam" id="PF20154">
    <property type="entry name" value="LNT_N"/>
    <property type="match status" value="1"/>
</dbReference>
<feature type="transmembrane region" description="Helical" evidence="9">
    <location>
        <begin position="206"/>
        <end position="223"/>
    </location>
</feature>
<dbReference type="SUPFAM" id="SSF56317">
    <property type="entry name" value="Carbon-nitrogen hydrolase"/>
    <property type="match status" value="1"/>
</dbReference>
<sequence>MALSLASFQSCFKRTERNLQIFSLLMGLLTILFFYLAFPSGGVPELAWFTLVPVLFVLNKLSLRNAFMLGLLAATLGWFVSIWWVIAGLAEITSSSANIMLPFVLLFCLLSALPYAVACWTHVRFKFGHSISGAFFSAIVFTVLVNYIPHILPGNLAHALYQQPIFIQLADIGGVALVFFIIHVINILIANGINFSTSNTTKATQCFGLACLLFLANMAYGSYKQHALLNYVDAPTKTIKIAMLQPNIDVSNRSRIDWKNAQATISQLLTQVNKEQGIDLIIFPEVPVPISFQHYQNDGLFFNRFLAETPLLLTAISPFDESTTQDVSYFNTMELIESNAVQQEYAKQVLLPFGEYLPYEQQFPWLRKVFPFAPNYKPGNTSTLFTLNNAQGESIQAIPLICYEAVFSEQIAAGVAQGGELMINTSNDAWFFQTAGRKVHLALSLFRSVEYRQYLVRATNTGLSAVINPYGQIVEGSEITADTQGYSVVDIPIEKHSSFYQMFPNFIKIIFILICFVFLIYARVKNVNR</sequence>
<comment type="caution">
    <text evidence="11">The sequence shown here is derived from an EMBL/GenBank/DDBJ whole genome shotgun (WGS) entry which is preliminary data.</text>
</comment>
<dbReference type="PANTHER" id="PTHR38686">
    <property type="entry name" value="APOLIPOPROTEIN N-ACYLTRANSFERASE"/>
    <property type="match status" value="1"/>
</dbReference>
<dbReference type="InterPro" id="IPR003010">
    <property type="entry name" value="C-N_Hydrolase"/>
</dbReference>
<dbReference type="GO" id="GO:0005886">
    <property type="term" value="C:plasma membrane"/>
    <property type="evidence" value="ECO:0007669"/>
    <property type="project" value="UniProtKB-SubCell"/>
</dbReference>
<evidence type="ECO:0000256" key="8">
    <source>
        <dbReference type="ARBA" id="ARBA00023315"/>
    </source>
</evidence>
<evidence type="ECO:0000256" key="6">
    <source>
        <dbReference type="ARBA" id="ARBA00022989"/>
    </source>
</evidence>
<feature type="transmembrane region" description="Helical" evidence="9">
    <location>
        <begin position="46"/>
        <end position="62"/>
    </location>
</feature>
<dbReference type="InterPro" id="IPR045378">
    <property type="entry name" value="LNT_N"/>
</dbReference>
<dbReference type="Proteomes" id="UP000537141">
    <property type="component" value="Unassembled WGS sequence"/>
</dbReference>
<dbReference type="GO" id="GO:0042158">
    <property type="term" value="P:lipoprotein biosynthetic process"/>
    <property type="evidence" value="ECO:0007669"/>
    <property type="project" value="UniProtKB-UniRule"/>
</dbReference>
<protein>
    <recommendedName>
        <fullName evidence="9">Apolipoprotein N-acyltransferase</fullName>
        <shortName evidence="9">ALP N-acyltransferase</shortName>
        <ecNumber evidence="9">2.3.1.269</ecNumber>
    </recommendedName>
</protein>
<feature type="transmembrane region" description="Helical" evidence="9">
    <location>
        <begin position="506"/>
        <end position="524"/>
    </location>
</feature>
<comment type="pathway">
    <text evidence="9">Protein modification; lipoprotein biosynthesis (N-acyl transfer).</text>
</comment>
<gene>
    <name evidence="9" type="primary">lnt</name>
    <name evidence="11" type="ORF">HNQ55_000489</name>
</gene>
<feature type="transmembrane region" description="Helical" evidence="9">
    <location>
        <begin position="172"/>
        <end position="194"/>
    </location>
</feature>
<dbReference type="PANTHER" id="PTHR38686:SF1">
    <property type="entry name" value="APOLIPOPROTEIN N-ACYLTRANSFERASE"/>
    <property type="match status" value="1"/>
</dbReference>
<dbReference type="UniPathway" id="UPA00666"/>
<dbReference type="PROSITE" id="PS50263">
    <property type="entry name" value="CN_HYDROLASE"/>
    <property type="match status" value="1"/>
</dbReference>
<evidence type="ECO:0000313" key="12">
    <source>
        <dbReference type="Proteomes" id="UP000537141"/>
    </source>
</evidence>
<dbReference type="GO" id="GO:0016410">
    <property type="term" value="F:N-acyltransferase activity"/>
    <property type="evidence" value="ECO:0007669"/>
    <property type="project" value="UniProtKB-UniRule"/>
</dbReference>
<dbReference type="RefSeq" id="WP_184422172.1">
    <property type="nucleotide sequence ID" value="NZ_AP027362.1"/>
</dbReference>
<reference evidence="11 12" key="1">
    <citation type="submission" date="2020-08" db="EMBL/GenBank/DDBJ databases">
        <title>Genomic Encyclopedia of Type Strains, Phase IV (KMG-IV): sequencing the most valuable type-strain genomes for metagenomic binning, comparative biology and taxonomic classification.</title>
        <authorList>
            <person name="Goeker M."/>
        </authorList>
    </citation>
    <scope>NUCLEOTIDE SEQUENCE [LARGE SCALE GENOMIC DNA]</scope>
    <source>
        <strain evidence="11 12">DSM 26287</strain>
    </source>
</reference>
<feature type="transmembrane region" description="Helical" evidence="9">
    <location>
        <begin position="99"/>
        <end position="121"/>
    </location>
</feature>
<dbReference type="NCBIfam" id="TIGR00546">
    <property type="entry name" value="lnt"/>
    <property type="match status" value="1"/>
</dbReference>
<dbReference type="HAMAP" id="MF_01148">
    <property type="entry name" value="Lnt"/>
    <property type="match status" value="1"/>
</dbReference>
<keyword evidence="11" id="KW-0449">Lipoprotein</keyword>
<feature type="transmembrane region" description="Helical" evidence="9">
    <location>
        <begin position="21"/>
        <end position="40"/>
    </location>
</feature>
<keyword evidence="3 9" id="KW-1003">Cell membrane</keyword>
<evidence type="ECO:0000256" key="2">
    <source>
        <dbReference type="ARBA" id="ARBA00010065"/>
    </source>
</evidence>
<dbReference type="InterPro" id="IPR036526">
    <property type="entry name" value="C-N_Hydrolase_sf"/>
</dbReference>
<feature type="transmembrane region" description="Helical" evidence="9">
    <location>
        <begin position="69"/>
        <end position="87"/>
    </location>
</feature>
<evidence type="ECO:0000256" key="4">
    <source>
        <dbReference type="ARBA" id="ARBA00022679"/>
    </source>
</evidence>
<comment type="subcellular location">
    <subcellularLocation>
        <location evidence="1 9">Cell membrane</location>
        <topology evidence="1 9">Multi-pass membrane protein</topology>
    </subcellularLocation>
</comment>
<keyword evidence="5 9" id="KW-0812">Transmembrane</keyword>
<dbReference type="EMBL" id="JACHHU010000002">
    <property type="protein sequence ID" value="MBB6542014.1"/>
    <property type="molecule type" value="Genomic_DNA"/>
</dbReference>
<keyword evidence="4 9" id="KW-0808">Transferase</keyword>
<evidence type="ECO:0000256" key="1">
    <source>
        <dbReference type="ARBA" id="ARBA00004651"/>
    </source>
</evidence>
<keyword evidence="8 9" id="KW-0012">Acyltransferase</keyword>
<comment type="similarity">
    <text evidence="2 9">Belongs to the CN hydrolase family. Apolipoprotein N-acyltransferase subfamily.</text>
</comment>
<proteinExistence type="inferred from homology"/>
<evidence type="ECO:0000256" key="7">
    <source>
        <dbReference type="ARBA" id="ARBA00023136"/>
    </source>
</evidence>
<dbReference type="EC" id="2.3.1.269" evidence="9"/>
<evidence type="ECO:0000256" key="3">
    <source>
        <dbReference type="ARBA" id="ARBA00022475"/>
    </source>
</evidence>
<comment type="catalytic activity">
    <reaction evidence="9">
        <text>N-terminal S-1,2-diacyl-sn-glyceryl-L-cysteinyl-[lipoprotein] + a glycerophospholipid = N-acyl-S-1,2-diacyl-sn-glyceryl-L-cysteinyl-[lipoprotein] + a 2-acyl-sn-glycero-3-phospholipid + H(+)</text>
        <dbReference type="Rhea" id="RHEA:48228"/>
        <dbReference type="Rhea" id="RHEA-COMP:14681"/>
        <dbReference type="Rhea" id="RHEA-COMP:14684"/>
        <dbReference type="ChEBI" id="CHEBI:15378"/>
        <dbReference type="ChEBI" id="CHEBI:136912"/>
        <dbReference type="ChEBI" id="CHEBI:140656"/>
        <dbReference type="ChEBI" id="CHEBI:140657"/>
        <dbReference type="ChEBI" id="CHEBI:140660"/>
        <dbReference type="EC" id="2.3.1.269"/>
    </reaction>
</comment>
<feature type="transmembrane region" description="Helical" evidence="9">
    <location>
        <begin position="133"/>
        <end position="152"/>
    </location>
</feature>
<dbReference type="Gene3D" id="3.60.110.10">
    <property type="entry name" value="Carbon-nitrogen hydrolase"/>
    <property type="match status" value="1"/>
</dbReference>
<dbReference type="InterPro" id="IPR004563">
    <property type="entry name" value="Apolipo_AcylTrfase"/>
</dbReference>
<evidence type="ECO:0000256" key="5">
    <source>
        <dbReference type="ARBA" id="ARBA00022692"/>
    </source>
</evidence>
<evidence type="ECO:0000313" key="11">
    <source>
        <dbReference type="EMBL" id="MBB6542014.1"/>
    </source>
</evidence>
<evidence type="ECO:0000259" key="10">
    <source>
        <dbReference type="PROSITE" id="PS50263"/>
    </source>
</evidence>
<evidence type="ECO:0000256" key="9">
    <source>
        <dbReference type="HAMAP-Rule" id="MF_01148"/>
    </source>
</evidence>
<keyword evidence="6 9" id="KW-1133">Transmembrane helix</keyword>
<dbReference type="CDD" id="cd07571">
    <property type="entry name" value="ALP_N-acyl_transferase"/>
    <property type="match status" value="1"/>
</dbReference>
<name>A0A7X0NEL4_9GAMM</name>
<organism evidence="11 12">
    <name type="scientific">Thalassotalea piscium</name>
    <dbReference type="NCBI Taxonomy" id="1230533"/>
    <lineage>
        <taxon>Bacteria</taxon>
        <taxon>Pseudomonadati</taxon>
        <taxon>Pseudomonadota</taxon>
        <taxon>Gammaproteobacteria</taxon>
        <taxon>Alteromonadales</taxon>
        <taxon>Colwelliaceae</taxon>
        <taxon>Thalassotalea</taxon>
    </lineage>
</organism>
<feature type="domain" description="CN hydrolase" evidence="10">
    <location>
        <begin position="239"/>
        <end position="493"/>
    </location>
</feature>
<comment type="function">
    <text evidence="9">Catalyzes the phospholipid dependent N-acylation of the N-terminal cysteine of apolipoprotein, the last step in lipoprotein maturation.</text>
</comment>
<keyword evidence="12" id="KW-1185">Reference proteome</keyword>
<accession>A0A7X0NEL4</accession>
<dbReference type="AlphaFoldDB" id="A0A7X0NEL4"/>
<keyword evidence="7 9" id="KW-0472">Membrane</keyword>